<dbReference type="InterPro" id="IPR049900">
    <property type="entry name" value="PKS_mFAS_DH"/>
</dbReference>
<evidence type="ECO:0000313" key="8">
    <source>
        <dbReference type="EMBL" id="MBW8269821.1"/>
    </source>
</evidence>
<evidence type="ECO:0000313" key="9">
    <source>
        <dbReference type="Proteomes" id="UP001519924"/>
    </source>
</evidence>
<proteinExistence type="predicted"/>
<protein>
    <submittedName>
        <fullName evidence="8">Type I polyketide synthase</fullName>
    </submittedName>
</protein>
<dbReference type="InterPro" id="IPR016039">
    <property type="entry name" value="Thiolase-like"/>
</dbReference>
<dbReference type="PROSITE" id="PS52019">
    <property type="entry name" value="PKS_MFAS_DH"/>
    <property type="match status" value="1"/>
</dbReference>
<dbReference type="SUPFAM" id="SSF55048">
    <property type="entry name" value="Probable ACP-binding domain of malonyl-CoA ACP transacylase"/>
    <property type="match status" value="1"/>
</dbReference>
<dbReference type="InterPro" id="IPR018201">
    <property type="entry name" value="Ketoacyl_synth_AS"/>
</dbReference>
<feature type="transmembrane region" description="Helical" evidence="5">
    <location>
        <begin position="208"/>
        <end position="234"/>
    </location>
</feature>
<keyword evidence="2" id="KW-0597">Phosphoprotein</keyword>
<dbReference type="SMART" id="SM00827">
    <property type="entry name" value="PKS_AT"/>
    <property type="match status" value="1"/>
</dbReference>
<dbReference type="PROSITE" id="PS00606">
    <property type="entry name" value="KS3_1"/>
    <property type="match status" value="1"/>
</dbReference>
<dbReference type="InterPro" id="IPR032821">
    <property type="entry name" value="PKS_assoc"/>
</dbReference>
<dbReference type="InterPro" id="IPR049551">
    <property type="entry name" value="PKS_DH_C"/>
</dbReference>
<comment type="caution">
    <text evidence="8">The sequence shown here is derived from an EMBL/GenBank/DDBJ whole genome shotgun (WGS) entry which is preliminary data.</text>
</comment>
<keyword evidence="5" id="KW-0812">Transmembrane</keyword>
<dbReference type="EMBL" id="JAHZUY010000022">
    <property type="protein sequence ID" value="MBW8269821.1"/>
    <property type="molecule type" value="Genomic_DNA"/>
</dbReference>
<accession>A0ABS7F2J1</accession>
<dbReference type="Gene3D" id="3.40.50.150">
    <property type="entry name" value="Vaccinia Virus protein VP39"/>
    <property type="match status" value="1"/>
</dbReference>
<name>A0ABS7F2J1_9PROT</name>
<dbReference type="CDD" id="cd00833">
    <property type="entry name" value="PKS"/>
    <property type="match status" value="1"/>
</dbReference>
<reference evidence="8 9" key="1">
    <citation type="submission" date="2021-08" db="EMBL/GenBank/DDBJ databases">
        <title>Caldovatus sediminis gen. nov., sp. nov., a moderately thermophilic bacterium isolated from a hot spring.</title>
        <authorList>
            <person name="Hu C.-J."/>
            <person name="Li W.-J."/>
            <person name="Xian W.-D."/>
        </authorList>
    </citation>
    <scope>NUCLEOTIDE SEQUENCE [LARGE SCALE GENOMIC DNA]</scope>
    <source>
        <strain evidence="8 9">SYSU G05006</strain>
    </source>
</reference>
<dbReference type="PROSITE" id="PS52004">
    <property type="entry name" value="KS3_2"/>
    <property type="match status" value="1"/>
</dbReference>
<sequence>MTVPRRLRRAAEAIAIVGAACRLPGASDLDAFWRLLAAGRDAVGTVPPGRFDQARFFHPRRGEPGRSYTFAAGVLDPVGGEDAARMFDAAAFGLSPREAQEMDPQQRLLLEVAAEALEDAGWPAERVAGQRVGVFVGGSSTDYAELRLADPAAADRYQMTGNALSILANRLSNAFDLHGPAQTVDTACSSSLVALHLAARALRDDPRLAAALVGGVSMLLSPYGFIGFSMAGMLSPTGRCRAFDARADGYVRAEGAGVVVLKRLRDALADGDAIRAVLLGSGVNAAGRTVGLSLPSGEAQAALLAEVLAASGVAPDRLVYFEAHGTGTPAGDPVEAGALGAAIGRHRRTPLPIGSVKTNIGHLEAASGMAGLLKAMLVLEHGAIPPSLHCETPNPAIDFAALGLRVATAAERLPRRADAVVGVNSFGFGGTNATALLGPAPRRRRAAREAAAAPEAPEPPLLLSARSAGALRALAERWEAVLAGADAARVAALKRGAARHRGLFAHRLALRGGDGAALAAALAAWRREGRAGAGVAHGTAVRGAVAFVFSGNGAQWAGMAREALAASAAFRAGVAEADAALAPRLGVSPLALLEAGVTAEALAGTDLAQPLLFAVQVGIVAALRAHGIAPALVLGHSVGEVAAAWCAGILDLAEAARLIVARSRHQHATRGAGRMAALGGATPEAAAPVLAACGPGLEIAAINGPAALTLAGPEAALARLGAEAERRRWSLVPLELDYAFHSAAMEPVRPGLLADLAGLAPRPAAIPFVSTVTGAALAGEACGPAYWWRNLREPVRFLDAARAAAGAGARLFLEIGPNPVLQGYLRESLRDAAGECAVLATLSRRDPPGADPFPAIADRAFARGADPRSGPGFAGPAERRALPKTPFERTSVWFPATVESRRLTEATREHPLLGWREAGAEPALVWTRTLDTEAEPWLADHRLRGEPVLPAAAMVEMALAAIAARAPEAAALEVAEFRILRALPLEAARARELRCTLDGEGGFALASRRRLSEEGWTLHACGRLAALPRLPAAAATADRFAPARVVAGAEVVRLAARCGLEYGPAFQAVERVEVDAAGERARAVLRRPEAAPADAGWTLHPVRLDGALQGLVGLLAGHAATEGEALVPVRFGRVAATRGAAPIASAGIALGRRGTRFLAADLVLRDAAGEAIACIEGLWLQRLPLGPRAAAAEGLFRVALLPAAAETPQGPDLAAALAAARAADAARDLGETALLLEGFAASAAHAAFAALPPGAPLGVTPYQRALLRLLAAQGLAAKAEGSAAGWRFDLGPPLPPAVEIWRSVLAEQPELAHELAWLARAAERLPAALRPGAAAAEAAGMPPPDGGGFARLAAVLAAAVAAHAAAWPEQRPLRVLELGAGGAGVLTRQALAALRRSGRRVLYTATGGAAAGARATAPLSGPAGGVEFARETWDPLRADGAPACGPADLILGLGAALAAGGGGNATALLEAVRRHAAAPGAALLLAEPLAGRVWDFACGQDPAWWEGDGPGGALLRDAGG</sequence>
<dbReference type="Gene3D" id="3.40.47.10">
    <property type="match status" value="1"/>
</dbReference>
<dbReference type="SUPFAM" id="SSF53901">
    <property type="entry name" value="Thiolase-like"/>
    <property type="match status" value="1"/>
</dbReference>
<dbReference type="InterPro" id="IPR049552">
    <property type="entry name" value="PKS_DH_N"/>
</dbReference>
<dbReference type="Proteomes" id="UP001519924">
    <property type="component" value="Unassembled WGS sequence"/>
</dbReference>
<dbReference type="RefSeq" id="WP_220117571.1">
    <property type="nucleotide sequence ID" value="NZ_JAHZUY010000022.1"/>
</dbReference>
<dbReference type="Pfam" id="PF14765">
    <property type="entry name" value="PS-DH"/>
    <property type="match status" value="1"/>
</dbReference>
<evidence type="ECO:0000256" key="3">
    <source>
        <dbReference type="ARBA" id="ARBA00022679"/>
    </source>
</evidence>
<evidence type="ECO:0000256" key="1">
    <source>
        <dbReference type="ARBA" id="ARBA00022450"/>
    </source>
</evidence>
<dbReference type="Gene3D" id="3.30.70.3290">
    <property type="match status" value="1"/>
</dbReference>
<dbReference type="SMART" id="SM00825">
    <property type="entry name" value="PKS_KS"/>
    <property type="match status" value="1"/>
</dbReference>
<dbReference type="InterPro" id="IPR029063">
    <property type="entry name" value="SAM-dependent_MTases_sf"/>
</dbReference>
<dbReference type="Pfam" id="PF00698">
    <property type="entry name" value="Acyl_transf_1"/>
    <property type="match status" value="1"/>
</dbReference>
<evidence type="ECO:0000259" key="7">
    <source>
        <dbReference type="PROSITE" id="PS52019"/>
    </source>
</evidence>
<dbReference type="Pfam" id="PF16197">
    <property type="entry name" value="KAsynt_C_assoc"/>
    <property type="match status" value="1"/>
</dbReference>
<organism evidence="8 9">
    <name type="scientific">Caldovatus aquaticus</name>
    <dbReference type="NCBI Taxonomy" id="2865671"/>
    <lineage>
        <taxon>Bacteria</taxon>
        <taxon>Pseudomonadati</taxon>
        <taxon>Pseudomonadota</taxon>
        <taxon>Alphaproteobacteria</taxon>
        <taxon>Acetobacterales</taxon>
        <taxon>Roseomonadaceae</taxon>
        <taxon>Caldovatus</taxon>
    </lineage>
</organism>
<dbReference type="InterPro" id="IPR014030">
    <property type="entry name" value="Ketoacyl_synth_N"/>
</dbReference>
<dbReference type="InterPro" id="IPR020807">
    <property type="entry name" value="PKS_DH"/>
</dbReference>
<dbReference type="PANTHER" id="PTHR43775">
    <property type="entry name" value="FATTY ACID SYNTHASE"/>
    <property type="match status" value="1"/>
</dbReference>
<feature type="domain" description="Ketosynthase family 3 (KS3)" evidence="6">
    <location>
        <begin position="11"/>
        <end position="439"/>
    </location>
</feature>
<feature type="region of interest" description="N-terminal hotdog fold" evidence="4">
    <location>
        <begin position="910"/>
        <end position="1031"/>
    </location>
</feature>
<keyword evidence="1" id="KW-0596">Phosphopantetheine</keyword>
<dbReference type="SUPFAM" id="SSF52151">
    <property type="entry name" value="FabD/lysophospholipase-like"/>
    <property type="match status" value="1"/>
</dbReference>
<dbReference type="InterPro" id="IPR016036">
    <property type="entry name" value="Malonyl_transacylase_ACP-bd"/>
</dbReference>
<keyword evidence="9" id="KW-1185">Reference proteome</keyword>
<dbReference type="InterPro" id="IPR020841">
    <property type="entry name" value="PKS_Beta-ketoAc_synthase_dom"/>
</dbReference>
<dbReference type="InterPro" id="IPR016035">
    <property type="entry name" value="Acyl_Trfase/lysoPLipase"/>
</dbReference>
<dbReference type="Pfam" id="PF00109">
    <property type="entry name" value="ketoacyl-synt"/>
    <property type="match status" value="1"/>
</dbReference>
<dbReference type="InterPro" id="IPR001227">
    <property type="entry name" value="Ac_transferase_dom_sf"/>
</dbReference>
<evidence type="ECO:0000259" key="6">
    <source>
        <dbReference type="PROSITE" id="PS52004"/>
    </source>
</evidence>
<feature type="active site" description="Proton donor; for dehydratase activity" evidence="4">
    <location>
        <position position="1105"/>
    </location>
</feature>
<feature type="non-terminal residue" evidence="8">
    <location>
        <position position="1520"/>
    </location>
</feature>
<keyword evidence="5" id="KW-0472">Membrane</keyword>
<feature type="domain" description="PKS/mFAS DH" evidence="7">
    <location>
        <begin position="910"/>
        <end position="1189"/>
    </location>
</feature>
<gene>
    <name evidence="8" type="ORF">K1J50_10010</name>
</gene>
<keyword evidence="3" id="KW-0808">Transferase</keyword>
<dbReference type="Gene3D" id="3.10.129.110">
    <property type="entry name" value="Polyketide synthase dehydratase"/>
    <property type="match status" value="1"/>
</dbReference>
<dbReference type="Pfam" id="PF02801">
    <property type="entry name" value="Ketoacyl-synt_C"/>
    <property type="match status" value="1"/>
</dbReference>
<dbReference type="Gene3D" id="3.40.366.10">
    <property type="entry name" value="Malonyl-Coenzyme A Acyl Carrier Protein, domain 2"/>
    <property type="match status" value="1"/>
</dbReference>
<keyword evidence="5" id="KW-1133">Transmembrane helix</keyword>
<dbReference type="InterPro" id="IPR014043">
    <property type="entry name" value="Acyl_transferase_dom"/>
</dbReference>
<evidence type="ECO:0000256" key="4">
    <source>
        <dbReference type="PROSITE-ProRule" id="PRU01363"/>
    </source>
</evidence>
<feature type="region of interest" description="C-terminal hotdog fold" evidence="4">
    <location>
        <begin position="1043"/>
        <end position="1189"/>
    </location>
</feature>
<dbReference type="SMART" id="SM00826">
    <property type="entry name" value="PKS_DH"/>
    <property type="match status" value="1"/>
</dbReference>
<dbReference type="Pfam" id="PF21089">
    <property type="entry name" value="PKS_DH_N"/>
    <property type="match status" value="1"/>
</dbReference>
<dbReference type="PANTHER" id="PTHR43775:SF37">
    <property type="entry name" value="SI:DKEY-61P9.11"/>
    <property type="match status" value="1"/>
</dbReference>
<feature type="active site" description="Proton acceptor; for dehydratase activity" evidence="4">
    <location>
        <position position="941"/>
    </location>
</feature>
<evidence type="ECO:0000256" key="5">
    <source>
        <dbReference type="SAM" id="Phobius"/>
    </source>
</evidence>
<dbReference type="InterPro" id="IPR050091">
    <property type="entry name" value="PKS_NRPS_Biosynth_Enz"/>
</dbReference>
<dbReference type="InterPro" id="IPR014031">
    <property type="entry name" value="Ketoacyl_synth_C"/>
</dbReference>
<dbReference type="InterPro" id="IPR042104">
    <property type="entry name" value="PKS_dehydratase_sf"/>
</dbReference>
<evidence type="ECO:0000256" key="2">
    <source>
        <dbReference type="ARBA" id="ARBA00022553"/>
    </source>
</evidence>